<sequence length="71" mass="7885">MKIRVALIDDHPIFIAGLKQLLESDDRYEVKAVAQSGEEARKSIDFNEVDVALVDVNMPGGSGIELIRFIK</sequence>
<protein>
    <submittedName>
        <fullName evidence="1">Response regulator transcription factor</fullName>
    </submittedName>
</protein>
<keyword evidence="2" id="KW-1185">Reference proteome</keyword>
<dbReference type="EMBL" id="SMOG01000053">
    <property type="protein sequence ID" value="TDF72420.1"/>
    <property type="molecule type" value="Genomic_DNA"/>
</dbReference>
<dbReference type="Proteomes" id="UP000294588">
    <property type="component" value="Unassembled WGS sequence"/>
</dbReference>
<proteinExistence type="predicted"/>
<feature type="non-terminal residue" evidence="1">
    <location>
        <position position="71"/>
    </location>
</feature>
<gene>
    <name evidence="1" type="ORF">E0946_07160</name>
</gene>
<evidence type="ECO:0000313" key="1">
    <source>
        <dbReference type="EMBL" id="TDF72420.1"/>
    </source>
</evidence>
<name>A0AC61QHI3_9BACT</name>
<organism evidence="1 2">
    <name type="scientific">Candidatus Syntrophosphaera thermopropionivorans</name>
    <dbReference type="NCBI Taxonomy" id="2593015"/>
    <lineage>
        <taxon>Bacteria</taxon>
        <taxon>Pseudomonadati</taxon>
        <taxon>Candidatus Cloacimonadota</taxon>
        <taxon>Candidatus Cloacimonadia</taxon>
        <taxon>Candidatus Cloacimonadales</taxon>
        <taxon>Candidatus Cloacimonadaceae</taxon>
        <taxon>Candidatus Syntrophosphaera</taxon>
    </lineage>
</organism>
<accession>A0AC61QHI3</accession>
<reference evidence="1" key="1">
    <citation type="submission" date="2019-03" db="EMBL/GenBank/DDBJ databases">
        <title>Candidatus Syntrophosphaera thermopropionivorans: a novel player in syntrophic propionate oxidation during anaerobic digestion.</title>
        <authorList>
            <person name="Dyksma S."/>
        </authorList>
    </citation>
    <scope>NUCLEOTIDE SEQUENCE</scope>
    <source>
        <strain evidence="1">W5</strain>
    </source>
</reference>
<evidence type="ECO:0000313" key="2">
    <source>
        <dbReference type="Proteomes" id="UP000294588"/>
    </source>
</evidence>
<comment type="caution">
    <text evidence="1">The sequence shown here is derived from an EMBL/GenBank/DDBJ whole genome shotgun (WGS) entry which is preliminary data.</text>
</comment>